<comment type="caution">
    <text evidence="2">The sequence shown here is derived from an EMBL/GenBank/DDBJ whole genome shotgun (WGS) entry which is preliminary data.</text>
</comment>
<dbReference type="EMBL" id="LNQE01001460">
    <property type="protein sequence ID" value="KUG17139.1"/>
    <property type="molecule type" value="Genomic_DNA"/>
</dbReference>
<gene>
    <name evidence="2" type="ORF">ASZ90_013142</name>
</gene>
<feature type="region of interest" description="Disordered" evidence="1">
    <location>
        <begin position="190"/>
        <end position="210"/>
    </location>
</feature>
<organism evidence="2">
    <name type="scientific">hydrocarbon metagenome</name>
    <dbReference type="NCBI Taxonomy" id="938273"/>
    <lineage>
        <taxon>unclassified sequences</taxon>
        <taxon>metagenomes</taxon>
        <taxon>ecological metagenomes</taxon>
    </lineage>
</organism>
<accession>A0A0W8F9Q8</accession>
<reference evidence="2" key="1">
    <citation type="journal article" date="2015" name="Proc. Natl. Acad. Sci. U.S.A.">
        <title>Networks of energetic and metabolic interactions define dynamics in microbial communities.</title>
        <authorList>
            <person name="Embree M."/>
            <person name="Liu J.K."/>
            <person name="Al-Bassam M.M."/>
            <person name="Zengler K."/>
        </authorList>
    </citation>
    <scope>NUCLEOTIDE SEQUENCE</scope>
</reference>
<proteinExistence type="predicted"/>
<name>A0A0W8F9Q8_9ZZZZ</name>
<protein>
    <submittedName>
        <fullName evidence="2">Uncharacterized protein</fullName>
    </submittedName>
</protein>
<sequence>MVGLPALELVRYPGWSNQVWGRPIIIPTHLPGNLGLPGVILYVLPGYSQLGEIGSIPGTSMACYPISFSESPVKLPTDVSWVANQNQPTMGRGQHALDGLEYVLLHARRFINHHQEIFGVISLEPIRIIGGEAHSDPFIPHQREFGGLWCQIAAQRYLRPGITGPNLLPNQLFNLPPGWCGGDYDGIWEGKQKPENQPGNDISLTDAVTRPPGHPGVIPDILHDGSLVLPELRPKYVSSDHNRVALH</sequence>
<evidence type="ECO:0000313" key="2">
    <source>
        <dbReference type="EMBL" id="KUG17139.1"/>
    </source>
</evidence>
<dbReference type="AlphaFoldDB" id="A0A0W8F9Q8"/>
<evidence type="ECO:0000256" key="1">
    <source>
        <dbReference type="SAM" id="MobiDB-lite"/>
    </source>
</evidence>